<protein>
    <submittedName>
        <fullName evidence="1">Uncharacterized protein</fullName>
    </submittedName>
</protein>
<sequence>MSQRAWSGWADQTYQPPAQLVGRRSSGCYQQPNPSQLPYAQSTVQSIHPFYGTLGPAPIVAELPAPLPTAPPTITPEKQLTEDEQLARKLSVPDQQMTEDEELAKQLQFLEVQNAGTKSMNHFGQRQRPTSMALPSAQWAPPLTQQRSSHLLRPHSQSIPADSLPSPRLVQQRSMQSLRPHSQSLPGAPWGPDSFGSPPQTQPRYSLLPEVAPGPSTILPPSPSASHIPPAAISSLPEVVFSATPQSVETPSNPASLAAYLEEHRRVPYPPQWRLNPVLKMYHARESITPKECWLDTPQSSTWTSIRRSEESFNTSPASFSFDFKRIGGNYRDPRFSWVMHNNEADRKAKKRQAVWSYELRLDLKSGVRKTEVLNPGGKLNILTTYVHASNYDSLRFVGNDAKSYMWVSHMPMSSTHGSRYDTIRHALFVANDSHQDPLYGDIVADHTYWDGFDGDTRVHGGTICAECRVTPIVGQQWNCNTCPNHDLCGLCHSIGAHSSIKSDCKLSLTCLPDETLCIRSPAVDHALVVASLQVLKDWQKHELRQQKSQDPTGFMQSEDAARQHNLGRLSYWRGSDIRLKGGPPRRLLRMSEDAEAMQNPNGIAGALGNLADAGLAMAAQGQQGGYGGHHGGYHTYGGDGGGGGGDGGGGGGAVMSTPSDPPPPYDDAAKVPLLSDRKSPGPSDSKRGPPGPPPPRGPPPPLSIPALNDLRRKRVILASASPRRKQLLAQLGLQNVQIVPSQFAEDLSHDLGALNYVLETATAKVQEVYRREIDNTDQGEPALFIGADTIIVSHDGRILEKPRGAEHHISMLKMLRDQGEHKVMTAVAVMKPLESAMDPGYRLETHVEETTVRFDPQVTDELILAYVRTRDGNDKAGGYGIQSGGAVLIDRIEGSYDNVVGLPIRATLKLIEKVMEPEEELDDDMDEMFAKEGD</sequence>
<accession>A0ACC2IDM2</accession>
<dbReference type="Proteomes" id="UP001153331">
    <property type="component" value="Unassembled WGS sequence"/>
</dbReference>
<reference evidence="1" key="1">
    <citation type="submission" date="2022-11" db="EMBL/GenBank/DDBJ databases">
        <title>Genome Sequence of Boeremia exigua.</title>
        <authorList>
            <person name="Buettner E."/>
        </authorList>
    </citation>
    <scope>NUCLEOTIDE SEQUENCE</scope>
    <source>
        <strain evidence="1">CU02</strain>
    </source>
</reference>
<organism evidence="1 2">
    <name type="scientific">Boeremia exigua</name>
    <dbReference type="NCBI Taxonomy" id="749465"/>
    <lineage>
        <taxon>Eukaryota</taxon>
        <taxon>Fungi</taxon>
        <taxon>Dikarya</taxon>
        <taxon>Ascomycota</taxon>
        <taxon>Pezizomycotina</taxon>
        <taxon>Dothideomycetes</taxon>
        <taxon>Pleosporomycetidae</taxon>
        <taxon>Pleosporales</taxon>
        <taxon>Pleosporineae</taxon>
        <taxon>Didymellaceae</taxon>
        <taxon>Boeremia</taxon>
    </lineage>
</organism>
<comment type="caution">
    <text evidence="1">The sequence shown here is derived from an EMBL/GenBank/DDBJ whole genome shotgun (WGS) entry which is preliminary data.</text>
</comment>
<gene>
    <name evidence="1" type="ORF">OPT61_g4563</name>
</gene>
<keyword evidence="2" id="KW-1185">Reference proteome</keyword>
<evidence type="ECO:0000313" key="2">
    <source>
        <dbReference type="Proteomes" id="UP001153331"/>
    </source>
</evidence>
<dbReference type="EMBL" id="JAPHNI010000264">
    <property type="protein sequence ID" value="KAJ8113266.1"/>
    <property type="molecule type" value="Genomic_DNA"/>
</dbReference>
<name>A0ACC2IDM2_9PLEO</name>
<proteinExistence type="predicted"/>
<evidence type="ECO:0000313" key="1">
    <source>
        <dbReference type="EMBL" id="KAJ8113266.1"/>
    </source>
</evidence>